<evidence type="ECO:0000256" key="2">
    <source>
        <dbReference type="ARBA" id="ARBA00022748"/>
    </source>
</evidence>
<dbReference type="InterPro" id="IPR050553">
    <property type="entry name" value="Thioredoxin_ResA/DsbE_sf"/>
</dbReference>
<evidence type="ECO:0000259" key="6">
    <source>
        <dbReference type="PROSITE" id="PS51352"/>
    </source>
</evidence>
<keyword evidence="4" id="KW-0676">Redox-active center</keyword>
<dbReference type="GO" id="GO:0016491">
    <property type="term" value="F:oxidoreductase activity"/>
    <property type="evidence" value="ECO:0007669"/>
    <property type="project" value="InterPro"/>
</dbReference>
<sequence length="247" mass="28577">MTNFWSILFSLFLISIIHPQEPDERGYIVKIGDPCPDFKMEFTDGSYTTVKDLQDKVIMFQFTASWCSVCRNEMPHIEKEVWGVYKDLGLVVIGIDRDEPVQTVRQFAKETQISYPLALDPGANIFGLFADKESGVTRNIIINPEGEIVFLTRLFDPEEFKKMIQVIHSELENLVTQEKIHMEQEKLSLEGQLTELDNSIQGSDNDKGLQNAIHKQRKNLSEKIRDIKKEEEKLRQREEKLKEIKSG</sequence>
<keyword evidence="3" id="KW-1015">Disulfide bond</keyword>
<proteinExistence type="predicted"/>
<dbReference type="InterPro" id="IPR013766">
    <property type="entry name" value="Thioredoxin_domain"/>
</dbReference>
<evidence type="ECO:0000256" key="5">
    <source>
        <dbReference type="SAM" id="Coils"/>
    </source>
</evidence>
<evidence type="ECO:0000256" key="4">
    <source>
        <dbReference type="ARBA" id="ARBA00023284"/>
    </source>
</evidence>
<name>A0A381XJ27_9ZZZZ</name>
<dbReference type="CDD" id="cd02966">
    <property type="entry name" value="TlpA_like_family"/>
    <property type="match status" value="1"/>
</dbReference>
<organism evidence="7">
    <name type="scientific">marine metagenome</name>
    <dbReference type="NCBI Taxonomy" id="408172"/>
    <lineage>
        <taxon>unclassified sequences</taxon>
        <taxon>metagenomes</taxon>
        <taxon>ecological metagenomes</taxon>
    </lineage>
</organism>
<feature type="coiled-coil region" evidence="5">
    <location>
        <begin position="210"/>
        <end position="247"/>
    </location>
</feature>
<dbReference type="GO" id="GO:0016209">
    <property type="term" value="F:antioxidant activity"/>
    <property type="evidence" value="ECO:0007669"/>
    <property type="project" value="InterPro"/>
</dbReference>
<evidence type="ECO:0000313" key="7">
    <source>
        <dbReference type="EMBL" id="SVA64699.1"/>
    </source>
</evidence>
<reference evidence="7" key="1">
    <citation type="submission" date="2018-05" db="EMBL/GenBank/DDBJ databases">
        <authorList>
            <person name="Lanie J.A."/>
            <person name="Ng W.-L."/>
            <person name="Kazmierczak K.M."/>
            <person name="Andrzejewski T.M."/>
            <person name="Davidsen T.M."/>
            <person name="Wayne K.J."/>
            <person name="Tettelin H."/>
            <person name="Glass J.I."/>
            <person name="Rusch D."/>
            <person name="Podicherti R."/>
            <person name="Tsui H.-C.T."/>
            <person name="Winkler M.E."/>
        </authorList>
    </citation>
    <scope>NUCLEOTIDE SEQUENCE</scope>
</reference>
<dbReference type="Gene3D" id="3.40.30.10">
    <property type="entry name" value="Glutaredoxin"/>
    <property type="match status" value="1"/>
</dbReference>
<dbReference type="PANTHER" id="PTHR42852:SF6">
    <property type="entry name" value="THIOL:DISULFIDE INTERCHANGE PROTEIN DSBE"/>
    <property type="match status" value="1"/>
</dbReference>
<feature type="domain" description="Thioredoxin" evidence="6">
    <location>
        <begin position="29"/>
        <end position="169"/>
    </location>
</feature>
<dbReference type="Pfam" id="PF00578">
    <property type="entry name" value="AhpC-TSA"/>
    <property type="match status" value="1"/>
</dbReference>
<keyword evidence="5" id="KW-0175">Coiled coil</keyword>
<dbReference type="EMBL" id="UINC01015348">
    <property type="protein sequence ID" value="SVA64699.1"/>
    <property type="molecule type" value="Genomic_DNA"/>
</dbReference>
<dbReference type="PANTHER" id="PTHR42852">
    <property type="entry name" value="THIOL:DISULFIDE INTERCHANGE PROTEIN DSBE"/>
    <property type="match status" value="1"/>
</dbReference>
<protein>
    <recommendedName>
        <fullName evidence="6">Thioredoxin domain-containing protein</fullName>
    </recommendedName>
</protein>
<evidence type="ECO:0000256" key="1">
    <source>
        <dbReference type="ARBA" id="ARBA00004196"/>
    </source>
</evidence>
<comment type="subcellular location">
    <subcellularLocation>
        <location evidence="1">Cell envelope</location>
    </subcellularLocation>
</comment>
<dbReference type="InterPro" id="IPR000866">
    <property type="entry name" value="AhpC/TSA"/>
</dbReference>
<dbReference type="GO" id="GO:0030313">
    <property type="term" value="C:cell envelope"/>
    <property type="evidence" value="ECO:0007669"/>
    <property type="project" value="UniProtKB-SubCell"/>
</dbReference>
<dbReference type="SUPFAM" id="SSF52833">
    <property type="entry name" value="Thioredoxin-like"/>
    <property type="match status" value="1"/>
</dbReference>
<dbReference type="InterPro" id="IPR036249">
    <property type="entry name" value="Thioredoxin-like_sf"/>
</dbReference>
<dbReference type="PROSITE" id="PS51352">
    <property type="entry name" value="THIOREDOXIN_2"/>
    <property type="match status" value="1"/>
</dbReference>
<accession>A0A381XJ27</accession>
<evidence type="ECO:0000256" key="3">
    <source>
        <dbReference type="ARBA" id="ARBA00023157"/>
    </source>
</evidence>
<dbReference type="AlphaFoldDB" id="A0A381XJ27"/>
<dbReference type="GO" id="GO:0017004">
    <property type="term" value="P:cytochrome complex assembly"/>
    <property type="evidence" value="ECO:0007669"/>
    <property type="project" value="UniProtKB-KW"/>
</dbReference>
<keyword evidence="2" id="KW-0201">Cytochrome c-type biogenesis</keyword>
<gene>
    <name evidence="7" type="ORF">METZ01_LOCUS117553</name>
</gene>